<gene>
    <name evidence="2" type="ORF">SAMN04488554_3266</name>
</gene>
<dbReference type="SMART" id="SM01130">
    <property type="entry name" value="DHDPS"/>
    <property type="match status" value="1"/>
</dbReference>
<organism evidence="2 3">
    <name type="scientific">Ruania alba</name>
    <dbReference type="NCBI Taxonomy" id="648782"/>
    <lineage>
        <taxon>Bacteria</taxon>
        <taxon>Bacillati</taxon>
        <taxon>Actinomycetota</taxon>
        <taxon>Actinomycetes</taxon>
        <taxon>Micrococcales</taxon>
        <taxon>Ruaniaceae</taxon>
        <taxon>Ruania</taxon>
    </lineage>
</organism>
<name>A0A1H5MB62_9MICO</name>
<dbReference type="EMBL" id="FNTX01000002">
    <property type="protein sequence ID" value="SEE86554.1"/>
    <property type="molecule type" value="Genomic_DNA"/>
</dbReference>
<evidence type="ECO:0000256" key="1">
    <source>
        <dbReference type="ARBA" id="ARBA00023239"/>
    </source>
</evidence>
<dbReference type="AlphaFoldDB" id="A0A1H5MB62"/>
<reference evidence="3" key="1">
    <citation type="submission" date="2016-10" db="EMBL/GenBank/DDBJ databases">
        <authorList>
            <person name="Varghese N."/>
            <person name="Submissions S."/>
        </authorList>
    </citation>
    <scope>NUCLEOTIDE SEQUENCE [LARGE SCALE GENOMIC DNA]</scope>
    <source>
        <strain evidence="3">DSM 21368</strain>
    </source>
</reference>
<dbReference type="PANTHER" id="PTHR12128">
    <property type="entry name" value="DIHYDRODIPICOLINATE SYNTHASE"/>
    <property type="match status" value="1"/>
</dbReference>
<evidence type="ECO:0000313" key="2">
    <source>
        <dbReference type="EMBL" id="SEE86554.1"/>
    </source>
</evidence>
<dbReference type="Pfam" id="PF00701">
    <property type="entry name" value="DHDPS"/>
    <property type="match status" value="1"/>
</dbReference>
<keyword evidence="3" id="KW-1185">Reference proteome</keyword>
<accession>A0A1H5MB62</accession>
<evidence type="ECO:0000313" key="3">
    <source>
        <dbReference type="Proteomes" id="UP000199220"/>
    </source>
</evidence>
<protein>
    <submittedName>
        <fullName evidence="2">Dihydrodipicolinate synthetase family protein</fullName>
    </submittedName>
</protein>
<dbReference type="GO" id="GO:0008840">
    <property type="term" value="F:4-hydroxy-tetrahydrodipicolinate synthase activity"/>
    <property type="evidence" value="ECO:0007669"/>
    <property type="project" value="TreeGrafter"/>
</dbReference>
<dbReference type="OrthoDB" id="9770698at2"/>
<dbReference type="SUPFAM" id="SSF51569">
    <property type="entry name" value="Aldolase"/>
    <property type="match status" value="1"/>
</dbReference>
<keyword evidence="1" id="KW-0456">Lyase</keyword>
<dbReference type="InterPro" id="IPR013785">
    <property type="entry name" value="Aldolase_TIM"/>
</dbReference>
<sequence length="357" mass="38250">MTTATALDASPAVARFRAGGVIPAHPLALTSDRRLDERRQRALGRYQIESGALGLAVAVHSTQFAIHDSHQHLLEPVLTLTADVAREYPAENPLLVAGITGPIRQAVREAELAASLGYDLVLLSPYGVGDASEDDLIERAAAVAAVLPVIGFYLQPAVGGTRLARSFWERLAALPNVVGIKIAPFDRYATLDVIQGVARSDRADEVALYTGNDDHIVMDLLTSFPAQTTSGETRQMEIVGGLLGQWAVWVGGAVDTLALAGRAKQGDGEALATLLRINPALTDANGVIFDAANSFAGCIPGIHEILRRQGLLENLVFLDESEGLSPGQAEEIDRIWAAYPHLRDDEFIAENLDRWLA</sequence>
<dbReference type="Gene3D" id="3.20.20.70">
    <property type="entry name" value="Aldolase class I"/>
    <property type="match status" value="1"/>
</dbReference>
<dbReference type="Proteomes" id="UP000199220">
    <property type="component" value="Unassembled WGS sequence"/>
</dbReference>
<dbReference type="STRING" id="648782.SAMN04488554_3266"/>
<dbReference type="PANTHER" id="PTHR12128:SF51">
    <property type="entry name" value="BLL4205 PROTEIN"/>
    <property type="match status" value="1"/>
</dbReference>
<proteinExistence type="predicted"/>
<dbReference type="InterPro" id="IPR002220">
    <property type="entry name" value="DapA-like"/>
</dbReference>
<dbReference type="RefSeq" id="WP_089774088.1">
    <property type="nucleotide sequence ID" value="NZ_FNTX01000002.1"/>
</dbReference>